<name>A0ABR8AN17_9CYAN</name>
<proteinExistence type="predicted"/>
<evidence type="ECO:0000259" key="1">
    <source>
        <dbReference type="Pfam" id="PF09967"/>
    </source>
</evidence>
<feature type="domain" description="Putative metallopeptidase" evidence="2">
    <location>
        <begin position="14"/>
        <end position="224"/>
    </location>
</feature>
<protein>
    <recommendedName>
        <fullName evidence="5">Hydrolase</fullName>
    </recommendedName>
</protein>
<keyword evidence="4" id="KW-1185">Reference proteome</keyword>
<dbReference type="SUPFAM" id="SSF53300">
    <property type="entry name" value="vWA-like"/>
    <property type="match status" value="1"/>
</dbReference>
<dbReference type="Pfam" id="PF09967">
    <property type="entry name" value="DUF2201"/>
    <property type="match status" value="1"/>
</dbReference>
<evidence type="ECO:0000313" key="4">
    <source>
        <dbReference type="Proteomes" id="UP000658514"/>
    </source>
</evidence>
<comment type="caution">
    <text evidence="3">The sequence shown here is derived from an EMBL/GenBank/DDBJ whole genome shotgun (WGS) entry which is preliminary data.</text>
</comment>
<gene>
    <name evidence="3" type="ORF">H6G24_31970</name>
</gene>
<reference evidence="3 4" key="1">
    <citation type="journal article" date="2020" name="ISME J.">
        <title>Comparative genomics reveals insights into cyanobacterial evolution and habitat adaptation.</title>
        <authorList>
            <person name="Chen M.Y."/>
            <person name="Teng W.K."/>
            <person name="Zhao L."/>
            <person name="Hu C.X."/>
            <person name="Zhou Y.K."/>
            <person name="Han B.P."/>
            <person name="Song L.R."/>
            <person name="Shu W.S."/>
        </authorList>
    </citation>
    <scope>NUCLEOTIDE SEQUENCE [LARGE SCALE GENOMIC DNA]</scope>
    <source>
        <strain evidence="3 4">FACHB-288</strain>
    </source>
</reference>
<sequence>MTNDQLNKLISASMLRLRMKSPFFATLALFARVLITESVPTAATDGEDIFINADFLRSLSSSQLDGLLLHEVLHAALLHVPRRGARERNLWNVAADIVVNGMIAQQQSFELPAGGVRNLELEHLSVEEIYEILLKDAKNCPKCQADLLYEPKDGKSDGSLDAARQKTLENHWRNAMQQAIAVAHSCNNQGSIPAGIQRELTALTEGQLDWRSYLWRYLVRTPTDFTGFDRRFISQRLYLEALEGESVKVFVAVDTSGSVGEAELRLFFSEVIGILNSYPHIKCQLYYADAEAYGPYELTTNSPLPKPVGGGGTSFVPFFDKVNEQIDWYSNSVCVYLTDGYGTFPEQLPNLPVLWVVTPGGLNLNQFPFGEAVRLLSNGQ</sequence>
<dbReference type="PANTHER" id="PTHR38730:SF1">
    <property type="entry name" value="SLL7028 PROTEIN"/>
    <property type="match status" value="1"/>
</dbReference>
<evidence type="ECO:0000313" key="3">
    <source>
        <dbReference type="EMBL" id="MBD2200032.1"/>
    </source>
</evidence>
<dbReference type="RefSeq" id="WP_190550267.1">
    <property type="nucleotide sequence ID" value="NZ_CAWPNO010000111.1"/>
</dbReference>
<accession>A0ABR8AN17</accession>
<organism evidence="3 4">
    <name type="scientific">Calothrix parietina FACHB-288</name>
    <dbReference type="NCBI Taxonomy" id="2692896"/>
    <lineage>
        <taxon>Bacteria</taxon>
        <taxon>Bacillati</taxon>
        <taxon>Cyanobacteriota</taxon>
        <taxon>Cyanophyceae</taxon>
        <taxon>Nostocales</taxon>
        <taxon>Calotrichaceae</taxon>
        <taxon>Calothrix</taxon>
    </lineage>
</organism>
<evidence type="ECO:0000259" key="2">
    <source>
        <dbReference type="Pfam" id="PF13203"/>
    </source>
</evidence>
<dbReference type="EMBL" id="JACJQH010000074">
    <property type="protein sequence ID" value="MBD2200032.1"/>
    <property type="molecule type" value="Genomic_DNA"/>
</dbReference>
<feature type="domain" description="VWA-like" evidence="1">
    <location>
        <begin position="250"/>
        <end position="375"/>
    </location>
</feature>
<dbReference type="PANTHER" id="PTHR38730">
    <property type="entry name" value="SLL7028 PROTEIN"/>
    <property type="match status" value="1"/>
</dbReference>
<dbReference type="Proteomes" id="UP000658514">
    <property type="component" value="Unassembled WGS sequence"/>
</dbReference>
<evidence type="ECO:0008006" key="5">
    <source>
        <dbReference type="Google" id="ProtNLM"/>
    </source>
</evidence>
<dbReference type="InterPro" id="IPR018698">
    <property type="entry name" value="VWA-like_dom"/>
</dbReference>
<dbReference type="Pfam" id="PF13203">
    <property type="entry name" value="DUF2201_N"/>
    <property type="match status" value="1"/>
</dbReference>
<dbReference type="InterPro" id="IPR025154">
    <property type="entry name" value="Put_metallopeptidase_dom"/>
</dbReference>
<dbReference type="InterPro" id="IPR036465">
    <property type="entry name" value="vWFA_dom_sf"/>
</dbReference>